<name>A0A2X2YMH0_9ACTO</name>
<sequence>MVVQLTTNTNVSLQAMQPAAAIAPARSTDALQRAAAPNHADSLDLRANPLAAKVGQTHQTLAAAQRGVEVLRVANEHLDAAAKHLEWIHSVVEAGKSDPSARLALADGLSRLDQTLHAARYQDQAVLDGTDFSIAPGAHGAGVTVAIGSADLQDMASLLATGGRGIAAINLDDKATSMKSVDHADLLLSHAKIQIAAQTFALGGLFNSLTGNLDELGGPALTPDRAGAATQDAQSTIAAAPAAAIAAHRVSTTAAQNLLLS</sequence>
<evidence type="ECO:0000313" key="1">
    <source>
        <dbReference type="EMBL" id="SQB65616.1"/>
    </source>
</evidence>
<dbReference type="AlphaFoldDB" id="A0A2X2YMH0"/>
<dbReference type="Proteomes" id="UP000250245">
    <property type="component" value="Unassembled WGS sequence"/>
</dbReference>
<accession>A0A2X2YMH0</accession>
<evidence type="ECO:0008006" key="3">
    <source>
        <dbReference type="Google" id="ProtNLM"/>
    </source>
</evidence>
<dbReference type="EMBL" id="UASJ01000001">
    <property type="protein sequence ID" value="SQB65616.1"/>
    <property type="molecule type" value="Genomic_DNA"/>
</dbReference>
<dbReference type="GeneID" id="55565043"/>
<reference evidence="1 2" key="1">
    <citation type="submission" date="2018-06" db="EMBL/GenBank/DDBJ databases">
        <authorList>
            <consortium name="Pathogen Informatics"/>
            <person name="Doyle S."/>
        </authorList>
    </citation>
    <scope>NUCLEOTIDE SEQUENCE [LARGE SCALE GENOMIC DNA]</scope>
    <source>
        <strain evidence="1 2">NCTC11820</strain>
    </source>
</reference>
<proteinExistence type="predicted"/>
<protein>
    <recommendedName>
        <fullName evidence="3">Flagellin</fullName>
    </recommendedName>
</protein>
<dbReference type="RefSeq" id="WP_013189018.1">
    <property type="nucleotide sequence ID" value="NZ_CP068112.1"/>
</dbReference>
<gene>
    <name evidence="1" type="ORF">NCTC11820_01686</name>
</gene>
<organism evidence="1 2">
    <name type="scientific">Mobiluncus curtisii</name>
    <dbReference type="NCBI Taxonomy" id="2051"/>
    <lineage>
        <taxon>Bacteria</taxon>
        <taxon>Bacillati</taxon>
        <taxon>Actinomycetota</taxon>
        <taxon>Actinomycetes</taxon>
        <taxon>Actinomycetales</taxon>
        <taxon>Actinomycetaceae</taxon>
        <taxon>Mobiluncus</taxon>
    </lineage>
</organism>
<evidence type="ECO:0000313" key="2">
    <source>
        <dbReference type="Proteomes" id="UP000250245"/>
    </source>
</evidence>